<feature type="compositionally biased region" description="Basic and acidic residues" evidence="1">
    <location>
        <begin position="85"/>
        <end position="109"/>
    </location>
</feature>
<dbReference type="EMBL" id="JBEWLZ010000011">
    <property type="protein sequence ID" value="MET1491395.1"/>
    <property type="molecule type" value="Genomic_DNA"/>
</dbReference>
<feature type="region of interest" description="Disordered" evidence="1">
    <location>
        <begin position="19"/>
        <end position="109"/>
    </location>
</feature>
<keyword evidence="4" id="KW-1185">Reference proteome</keyword>
<feature type="signal peptide" evidence="2">
    <location>
        <begin position="1"/>
        <end position="20"/>
    </location>
</feature>
<keyword evidence="2" id="KW-0732">Signal</keyword>
<accession>A0ABV2CU03</accession>
<evidence type="ECO:0008006" key="5">
    <source>
        <dbReference type="Google" id="ProtNLM"/>
    </source>
</evidence>
<feature type="chain" id="PRO_5046514315" description="DUF3106 domain-containing protein" evidence="2">
    <location>
        <begin position="21"/>
        <end position="109"/>
    </location>
</feature>
<dbReference type="Proteomes" id="UP001548590">
    <property type="component" value="Unassembled WGS sequence"/>
</dbReference>
<organism evidence="3 4">
    <name type="scientific">Uliginosibacterium paludis</name>
    <dbReference type="NCBI Taxonomy" id="1615952"/>
    <lineage>
        <taxon>Bacteria</taxon>
        <taxon>Pseudomonadati</taxon>
        <taxon>Pseudomonadota</taxon>
        <taxon>Betaproteobacteria</taxon>
        <taxon>Rhodocyclales</taxon>
        <taxon>Zoogloeaceae</taxon>
        <taxon>Uliginosibacterium</taxon>
    </lineage>
</organism>
<sequence>MSGRLLVFLLGLSCLAPAWARDDRPQRMQPAREMQELRRERMRESRDEFRAMREQLREQSPRDGGGARRDFRDEDAQGPRGPALRRLEPEERERLRRTMREAAREHYSR</sequence>
<protein>
    <recommendedName>
        <fullName evidence="5">DUF3106 domain-containing protein</fullName>
    </recommendedName>
</protein>
<feature type="compositionally biased region" description="Basic and acidic residues" evidence="1">
    <location>
        <begin position="33"/>
        <end position="77"/>
    </location>
</feature>
<dbReference type="RefSeq" id="WP_345929249.1">
    <property type="nucleotide sequence ID" value="NZ_JBDIVF010000009.1"/>
</dbReference>
<evidence type="ECO:0000313" key="3">
    <source>
        <dbReference type="EMBL" id="MET1491395.1"/>
    </source>
</evidence>
<name>A0ABV2CU03_9RHOO</name>
<evidence type="ECO:0000313" key="4">
    <source>
        <dbReference type="Proteomes" id="UP001548590"/>
    </source>
</evidence>
<gene>
    <name evidence="3" type="ORF">ABVT11_16270</name>
</gene>
<comment type="caution">
    <text evidence="3">The sequence shown here is derived from an EMBL/GenBank/DDBJ whole genome shotgun (WGS) entry which is preliminary data.</text>
</comment>
<evidence type="ECO:0000256" key="2">
    <source>
        <dbReference type="SAM" id="SignalP"/>
    </source>
</evidence>
<proteinExistence type="predicted"/>
<evidence type="ECO:0000256" key="1">
    <source>
        <dbReference type="SAM" id="MobiDB-lite"/>
    </source>
</evidence>
<reference evidence="3 4" key="1">
    <citation type="submission" date="2024-07" db="EMBL/GenBank/DDBJ databases">
        <title>Uliginosibacterium paludis KCTC:42655.</title>
        <authorList>
            <person name="Kim M.K."/>
        </authorList>
    </citation>
    <scope>NUCLEOTIDE SEQUENCE [LARGE SCALE GENOMIC DNA]</scope>
    <source>
        <strain evidence="3 4">KCTC 42655</strain>
    </source>
</reference>